<evidence type="ECO:0000313" key="1">
    <source>
        <dbReference type="EMBL" id="OBZ86399.1"/>
    </source>
</evidence>
<sequence>MLIDATSCYSYARIALLCTASHTLFHLVVTLLNPYNMYAPQSLYLPRKWNIPTLAAISKPKYGMRMFQILSIIARHRWKCLSFLRICSHLCESKKR</sequence>
<dbReference type="Proteomes" id="UP000093000">
    <property type="component" value="Unassembled WGS sequence"/>
</dbReference>
<reference evidence="1 2" key="1">
    <citation type="submission" date="2016-03" db="EMBL/GenBank/DDBJ databases">
        <title>Choanephora cucurbitarum.</title>
        <authorList>
            <person name="Min B."/>
            <person name="Park H."/>
            <person name="Park J.-H."/>
            <person name="Shin H.-D."/>
            <person name="Choi I.-G."/>
        </authorList>
    </citation>
    <scope>NUCLEOTIDE SEQUENCE [LARGE SCALE GENOMIC DNA]</scope>
    <source>
        <strain evidence="1 2">KUS-F28377</strain>
    </source>
</reference>
<dbReference type="AlphaFoldDB" id="A0A1C7NCC3"/>
<gene>
    <name evidence="1" type="ORF">A0J61_05551</name>
</gene>
<protein>
    <submittedName>
        <fullName evidence="1">Uncharacterized protein</fullName>
    </submittedName>
</protein>
<keyword evidence="2" id="KW-1185">Reference proteome</keyword>
<accession>A0A1C7NCC3</accession>
<evidence type="ECO:0000313" key="2">
    <source>
        <dbReference type="Proteomes" id="UP000093000"/>
    </source>
</evidence>
<dbReference type="EMBL" id="LUGH01000302">
    <property type="protein sequence ID" value="OBZ86399.1"/>
    <property type="molecule type" value="Genomic_DNA"/>
</dbReference>
<dbReference type="InParanoid" id="A0A1C7NCC3"/>
<comment type="caution">
    <text evidence="1">The sequence shown here is derived from an EMBL/GenBank/DDBJ whole genome shotgun (WGS) entry which is preliminary data.</text>
</comment>
<organism evidence="1 2">
    <name type="scientific">Choanephora cucurbitarum</name>
    <dbReference type="NCBI Taxonomy" id="101091"/>
    <lineage>
        <taxon>Eukaryota</taxon>
        <taxon>Fungi</taxon>
        <taxon>Fungi incertae sedis</taxon>
        <taxon>Mucoromycota</taxon>
        <taxon>Mucoromycotina</taxon>
        <taxon>Mucoromycetes</taxon>
        <taxon>Mucorales</taxon>
        <taxon>Mucorineae</taxon>
        <taxon>Choanephoraceae</taxon>
        <taxon>Choanephoroideae</taxon>
        <taxon>Choanephora</taxon>
    </lineage>
</organism>
<name>A0A1C7NCC3_9FUNG</name>
<proteinExistence type="predicted"/>